<protein>
    <submittedName>
        <fullName evidence="2">Uncharacterized protein</fullName>
    </submittedName>
</protein>
<dbReference type="STRING" id="658429.L8GAR2"/>
<feature type="region of interest" description="Disordered" evidence="1">
    <location>
        <begin position="274"/>
        <end position="314"/>
    </location>
</feature>
<keyword evidence="3" id="KW-1185">Reference proteome</keyword>
<evidence type="ECO:0000313" key="3">
    <source>
        <dbReference type="Proteomes" id="UP000011064"/>
    </source>
</evidence>
<dbReference type="InterPro" id="IPR036291">
    <property type="entry name" value="NAD(P)-bd_dom_sf"/>
</dbReference>
<dbReference type="GO" id="GO:0004029">
    <property type="term" value="F:aldehyde dehydrogenase (NAD+) activity"/>
    <property type="evidence" value="ECO:0007669"/>
    <property type="project" value="TreeGrafter"/>
</dbReference>
<dbReference type="Proteomes" id="UP000011064">
    <property type="component" value="Unassembled WGS sequence"/>
</dbReference>
<gene>
    <name evidence="2" type="ORF">GMDG_04688</name>
</gene>
<dbReference type="InParanoid" id="L8GAR2"/>
<accession>L8GAR2</accession>
<proteinExistence type="predicted"/>
<dbReference type="VEuPathDB" id="FungiDB:GMDG_04688"/>
<feature type="compositionally biased region" description="Polar residues" evidence="1">
    <location>
        <begin position="287"/>
        <end position="304"/>
    </location>
</feature>
<dbReference type="AlphaFoldDB" id="L8GAR2"/>
<name>L8GAR2_PSED2</name>
<dbReference type="PANTHER" id="PTHR48079:SF6">
    <property type="entry name" value="NAD(P)-BINDING DOMAIN-CONTAINING PROTEIN-RELATED"/>
    <property type="match status" value="1"/>
</dbReference>
<dbReference type="HOGENOM" id="CLU_007383_12_2_1"/>
<dbReference type="PANTHER" id="PTHR48079">
    <property type="entry name" value="PROTEIN YEEZ"/>
    <property type="match status" value="1"/>
</dbReference>
<dbReference type="GO" id="GO:0005737">
    <property type="term" value="C:cytoplasm"/>
    <property type="evidence" value="ECO:0007669"/>
    <property type="project" value="TreeGrafter"/>
</dbReference>
<dbReference type="Gene3D" id="3.40.50.720">
    <property type="entry name" value="NAD(P)-binding Rossmann-like Domain"/>
    <property type="match status" value="1"/>
</dbReference>
<dbReference type="OrthoDB" id="2130169at2759"/>
<dbReference type="SUPFAM" id="SSF51735">
    <property type="entry name" value="NAD(P)-binding Rossmann-fold domains"/>
    <property type="match status" value="1"/>
</dbReference>
<sequence>MATEHEEGLSSIIEGIRSSDERDCGYLIHTSDISMLVDQALALGEYEDRVNDDVADFDRIKEKLSKHPRGLETMIMNAAAHNTENRRPVKTAIISSSAVYGFGRGPISKRGGKLTAMMRAIILHKSPFKVENGKNYWSAVDIDNLARAYLCLVEKALGPVGVGDGHWDSKGYYVAETEELCWAEFAQDIGERVQERLFVDEPVVMKKLTASEVDAIYAGGSTYWGTNARCIGSRLRQIGWNPERADLIKYVNQILRFEIEDLYGITIEEQELEEDERRPRGYLDNSPALQASFGNVINENSPVDATTERRDRRD</sequence>
<dbReference type="InterPro" id="IPR051783">
    <property type="entry name" value="NAD(P)-dependent_oxidoreduct"/>
</dbReference>
<dbReference type="EMBL" id="GL573256">
    <property type="protein sequence ID" value="ELR10305.1"/>
    <property type="molecule type" value="Genomic_DNA"/>
</dbReference>
<evidence type="ECO:0000256" key="1">
    <source>
        <dbReference type="SAM" id="MobiDB-lite"/>
    </source>
</evidence>
<organism evidence="2 3">
    <name type="scientific">Pseudogymnoascus destructans (strain ATCC MYA-4855 / 20631-21)</name>
    <name type="common">Bat white-nose syndrome fungus</name>
    <name type="synonym">Geomyces destructans</name>
    <dbReference type="NCBI Taxonomy" id="658429"/>
    <lineage>
        <taxon>Eukaryota</taxon>
        <taxon>Fungi</taxon>
        <taxon>Dikarya</taxon>
        <taxon>Ascomycota</taxon>
        <taxon>Pezizomycotina</taxon>
        <taxon>Leotiomycetes</taxon>
        <taxon>Thelebolales</taxon>
        <taxon>Thelebolaceae</taxon>
        <taxon>Pseudogymnoascus</taxon>
    </lineage>
</organism>
<evidence type="ECO:0000313" key="2">
    <source>
        <dbReference type="EMBL" id="ELR10305.1"/>
    </source>
</evidence>
<reference evidence="3" key="1">
    <citation type="submission" date="2010-09" db="EMBL/GenBank/DDBJ databases">
        <title>The genome sequence of Geomyces destructans 20631-21.</title>
        <authorList>
            <consortium name="The Broad Institute Genome Sequencing Platform"/>
            <person name="Cuomo C.A."/>
            <person name="Blehert D.S."/>
            <person name="Lorch J.M."/>
            <person name="Young S.K."/>
            <person name="Zeng Q."/>
            <person name="Gargeya S."/>
            <person name="Fitzgerald M."/>
            <person name="Haas B."/>
            <person name="Abouelleil A."/>
            <person name="Alvarado L."/>
            <person name="Arachchi H.M."/>
            <person name="Berlin A."/>
            <person name="Brown A."/>
            <person name="Chapman S.B."/>
            <person name="Chen Z."/>
            <person name="Dunbar C."/>
            <person name="Freedman E."/>
            <person name="Gearin G."/>
            <person name="Gellesch M."/>
            <person name="Goldberg J."/>
            <person name="Griggs A."/>
            <person name="Gujja S."/>
            <person name="Heiman D."/>
            <person name="Howarth C."/>
            <person name="Larson L."/>
            <person name="Lui A."/>
            <person name="MacDonald P.J.P."/>
            <person name="Montmayeur A."/>
            <person name="Murphy C."/>
            <person name="Neiman D."/>
            <person name="Pearson M."/>
            <person name="Priest M."/>
            <person name="Roberts A."/>
            <person name="Saif S."/>
            <person name="Shea T."/>
            <person name="Shenoy N."/>
            <person name="Sisk P."/>
            <person name="Stolte C."/>
            <person name="Sykes S."/>
            <person name="Wortman J."/>
            <person name="Nusbaum C."/>
            <person name="Birren B."/>
        </authorList>
    </citation>
    <scope>NUCLEOTIDE SEQUENCE [LARGE SCALE GENOMIC DNA]</scope>
    <source>
        <strain evidence="3">ATCC MYA-4855 / 20631-21</strain>
    </source>
</reference>